<proteinExistence type="predicted"/>
<dbReference type="Proteomes" id="UP000294850">
    <property type="component" value="Unassembled WGS sequence"/>
</dbReference>
<dbReference type="AlphaFoldDB" id="A0A4R5DAK6"/>
<dbReference type="EMBL" id="SMFL01000023">
    <property type="protein sequence ID" value="TDE08821.1"/>
    <property type="molecule type" value="Genomic_DNA"/>
</dbReference>
<feature type="signal peptide" evidence="4">
    <location>
        <begin position="1"/>
        <end position="27"/>
    </location>
</feature>
<dbReference type="InterPro" id="IPR050570">
    <property type="entry name" value="Cell_wall_metabolism_enzyme"/>
</dbReference>
<feature type="region of interest" description="Disordered" evidence="3">
    <location>
        <begin position="248"/>
        <end position="304"/>
    </location>
</feature>
<feature type="domain" description="M23ase beta-sheet core" evidence="5">
    <location>
        <begin position="349"/>
        <end position="439"/>
    </location>
</feature>
<dbReference type="CDD" id="cd12797">
    <property type="entry name" value="M23_peptidase"/>
    <property type="match status" value="1"/>
</dbReference>
<feature type="chain" id="PRO_5020865402" evidence="4">
    <location>
        <begin position="28"/>
        <end position="446"/>
    </location>
</feature>
<protein>
    <submittedName>
        <fullName evidence="6">Peptidase M23</fullName>
    </submittedName>
</protein>
<keyword evidence="1 4" id="KW-0732">Signal</keyword>
<accession>A0A4R5DAK6</accession>
<dbReference type="SUPFAM" id="SSF51261">
    <property type="entry name" value="Duplicated hybrid motif"/>
    <property type="match status" value="1"/>
</dbReference>
<evidence type="ECO:0000313" key="6">
    <source>
        <dbReference type="EMBL" id="TDE08821.1"/>
    </source>
</evidence>
<dbReference type="InterPro" id="IPR016047">
    <property type="entry name" value="M23ase_b-sheet_dom"/>
</dbReference>
<organism evidence="6 7">
    <name type="scientific">Dyadobacter psychrotolerans</name>
    <dbReference type="NCBI Taxonomy" id="2541721"/>
    <lineage>
        <taxon>Bacteria</taxon>
        <taxon>Pseudomonadati</taxon>
        <taxon>Bacteroidota</taxon>
        <taxon>Cytophagia</taxon>
        <taxon>Cytophagales</taxon>
        <taxon>Spirosomataceae</taxon>
        <taxon>Dyadobacter</taxon>
    </lineage>
</organism>
<reference evidence="6 7" key="1">
    <citation type="submission" date="2019-03" db="EMBL/GenBank/DDBJ databases">
        <title>Dyadobacter AR-3-6 sp. nov., isolated from arctic soil.</title>
        <authorList>
            <person name="Chaudhary D.K."/>
        </authorList>
    </citation>
    <scope>NUCLEOTIDE SEQUENCE [LARGE SCALE GENOMIC DNA]</scope>
    <source>
        <strain evidence="6 7">AR-3-6</strain>
    </source>
</reference>
<gene>
    <name evidence="6" type="ORF">E0F88_31735</name>
</gene>
<evidence type="ECO:0000259" key="5">
    <source>
        <dbReference type="Pfam" id="PF01551"/>
    </source>
</evidence>
<comment type="caution">
    <text evidence="6">The sequence shown here is derived from an EMBL/GenBank/DDBJ whole genome shotgun (WGS) entry which is preliminary data.</text>
</comment>
<feature type="coiled-coil region" evidence="2">
    <location>
        <begin position="24"/>
        <end position="114"/>
    </location>
</feature>
<dbReference type="OrthoDB" id="9815884at2"/>
<dbReference type="PANTHER" id="PTHR21666">
    <property type="entry name" value="PEPTIDASE-RELATED"/>
    <property type="match status" value="1"/>
</dbReference>
<dbReference type="Gene3D" id="6.10.250.3150">
    <property type="match status" value="1"/>
</dbReference>
<dbReference type="InterPro" id="IPR011055">
    <property type="entry name" value="Dup_hybrid_motif"/>
</dbReference>
<dbReference type="GO" id="GO:0004222">
    <property type="term" value="F:metalloendopeptidase activity"/>
    <property type="evidence" value="ECO:0007669"/>
    <property type="project" value="TreeGrafter"/>
</dbReference>
<evidence type="ECO:0000256" key="1">
    <source>
        <dbReference type="ARBA" id="ARBA00022729"/>
    </source>
</evidence>
<keyword evidence="2" id="KW-0175">Coiled coil</keyword>
<dbReference type="Pfam" id="PF01551">
    <property type="entry name" value="Peptidase_M23"/>
    <property type="match status" value="1"/>
</dbReference>
<name>A0A4R5DAK6_9BACT</name>
<evidence type="ECO:0000313" key="7">
    <source>
        <dbReference type="Proteomes" id="UP000294850"/>
    </source>
</evidence>
<evidence type="ECO:0000256" key="2">
    <source>
        <dbReference type="SAM" id="Coils"/>
    </source>
</evidence>
<dbReference type="RefSeq" id="WP_131962516.1">
    <property type="nucleotide sequence ID" value="NZ_SMFL01000023.1"/>
</dbReference>
<evidence type="ECO:0000256" key="3">
    <source>
        <dbReference type="SAM" id="MobiDB-lite"/>
    </source>
</evidence>
<dbReference type="Gene3D" id="2.70.70.10">
    <property type="entry name" value="Glucose Permease (Domain IIA)"/>
    <property type="match status" value="1"/>
</dbReference>
<evidence type="ECO:0000256" key="4">
    <source>
        <dbReference type="SAM" id="SignalP"/>
    </source>
</evidence>
<sequence length="446" mass="51441">MPLQKPYYRCLILVLIFTFCASLSVFAQKTREQLEREKSENQNKIKEIQNILKQTSSQKNVNLGQLRALNQQINTYKKQIDLLSDDLDLLDKELKVLEKKQQELAASLAKVKEEYGRMIYEASKRNAYLNQLVFLFSSGTFNQFVLRYKYLKQYTEARQGQVKEMEVLEAQLQSERRRITSKKTQQKTVLDTRLTESTKLEGLKTKQNEVIQELSQKEVELRKQIAENKRATDFLEANIRRIAERERRERLEREKKEREEREARRKVERERLARENAEREKKGEAAVVAEPKEEEPVVSSGGMNEEETTLASSFTASQARLPWPVKGFISGHFGQRPHPVLKGVMVDNLGVDIQTSAGDPVRSVYDGVVLDVTQMPGMGSVVAIQHGNYMTIYAKMSGVSVRPGQKIKARENIGRVATDSDGTSELQFQIWKNTSRLNPENWLIRR</sequence>
<feature type="compositionally biased region" description="Basic and acidic residues" evidence="3">
    <location>
        <begin position="248"/>
        <end position="295"/>
    </location>
</feature>
<dbReference type="PANTHER" id="PTHR21666:SF289">
    <property type="entry name" value="L-ALA--D-GLU ENDOPEPTIDASE"/>
    <property type="match status" value="1"/>
</dbReference>
<keyword evidence="7" id="KW-1185">Reference proteome</keyword>